<evidence type="ECO:0000256" key="1">
    <source>
        <dbReference type="SAM" id="MobiDB-lite"/>
    </source>
</evidence>
<dbReference type="KEGG" id="mbas:ALGA_0656"/>
<gene>
    <name evidence="2" type="ORF">ALGA_0656</name>
</gene>
<dbReference type="EMBL" id="AP018042">
    <property type="protein sequence ID" value="BAX79045.1"/>
    <property type="molecule type" value="Genomic_DNA"/>
</dbReference>
<accession>A0A1Y1CFE0</accession>
<organism evidence="2 3">
    <name type="scientific">Labilibaculum antarcticum</name>
    <dbReference type="NCBI Taxonomy" id="1717717"/>
    <lineage>
        <taxon>Bacteria</taxon>
        <taxon>Pseudomonadati</taxon>
        <taxon>Bacteroidota</taxon>
        <taxon>Bacteroidia</taxon>
        <taxon>Marinilabiliales</taxon>
        <taxon>Marinifilaceae</taxon>
        <taxon>Labilibaculum</taxon>
    </lineage>
</organism>
<dbReference type="OrthoDB" id="1119236at2"/>
<name>A0A1Y1CFE0_9BACT</name>
<protein>
    <submittedName>
        <fullName evidence="2">Uncharacterized protein</fullName>
    </submittedName>
</protein>
<keyword evidence="3" id="KW-1185">Reference proteome</keyword>
<evidence type="ECO:0000313" key="2">
    <source>
        <dbReference type="EMBL" id="BAX79045.1"/>
    </source>
</evidence>
<reference evidence="2 3" key="1">
    <citation type="journal article" date="2018" name="Mar. Genomics">
        <title>Complete genome sequence of Marinifilaceae bacterium strain SPP2, isolated from the Antarctic marine sediment.</title>
        <authorList>
            <person name="Watanabe M."/>
            <person name="Kojima H."/>
            <person name="Fukui M."/>
        </authorList>
    </citation>
    <scope>NUCLEOTIDE SEQUENCE [LARGE SCALE GENOMIC DNA]</scope>
    <source>
        <strain evidence="2 3">SPP2</strain>
    </source>
</reference>
<feature type="compositionally biased region" description="Acidic residues" evidence="1">
    <location>
        <begin position="156"/>
        <end position="166"/>
    </location>
</feature>
<dbReference type="Proteomes" id="UP000218267">
    <property type="component" value="Chromosome"/>
</dbReference>
<feature type="compositionally biased region" description="Acidic residues" evidence="1">
    <location>
        <begin position="131"/>
        <end position="142"/>
    </location>
</feature>
<feature type="region of interest" description="Disordered" evidence="1">
    <location>
        <begin position="128"/>
        <end position="166"/>
    </location>
</feature>
<reference evidence="3" key="2">
    <citation type="journal article" date="2020" name="Antonie Van Leeuwenhoek">
        <title>Labilibaculum antarcticum sp. nov., a novel facultative anaerobic, psychrotorelant bacterium isolated from marine sediment of Antarctica.</title>
        <authorList>
            <person name="Watanabe M."/>
            <person name="Kojima H."/>
            <person name="Fukui M."/>
        </authorList>
    </citation>
    <scope>NUCLEOTIDE SEQUENCE [LARGE SCALE GENOMIC DNA]</scope>
    <source>
        <strain evidence="3">SPP2</strain>
    </source>
</reference>
<dbReference type="AlphaFoldDB" id="A0A1Y1CFE0"/>
<evidence type="ECO:0000313" key="3">
    <source>
        <dbReference type="Proteomes" id="UP000218267"/>
    </source>
</evidence>
<dbReference type="RefSeq" id="WP_096427974.1">
    <property type="nucleotide sequence ID" value="NZ_AP018042.1"/>
</dbReference>
<proteinExistence type="predicted"/>
<sequence length="166" mass="17775">MKNQSKTITTGVEVLKTVTGVVVGRYATIMGGNVLKIAEEADPKKAKMKKLAVGGGVLAIGTIGAIKAPNQFKSVFAGIATAGALAIATPFATDDKGFIPALHGSLGTATIEDEDDERILMELNSPYSELLDQEEQEEEENDSYYRSGRRVSGVDTDFEEMNNEMN</sequence>